<evidence type="ECO:0000313" key="3">
    <source>
        <dbReference type="Proteomes" id="UP000318297"/>
    </source>
</evidence>
<keyword evidence="1" id="KW-1133">Transmembrane helix</keyword>
<accession>A0A561E314</accession>
<protein>
    <submittedName>
        <fullName evidence="2">Uncharacterized protein</fullName>
    </submittedName>
</protein>
<feature type="transmembrane region" description="Helical" evidence="1">
    <location>
        <begin position="123"/>
        <end position="142"/>
    </location>
</feature>
<dbReference type="EMBL" id="VIVQ01000002">
    <property type="protein sequence ID" value="TWE10007.1"/>
    <property type="molecule type" value="Genomic_DNA"/>
</dbReference>
<dbReference type="AlphaFoldDB" id="A0A561E314"/>
<keyword evidence="1" id="KW-0812">Transmembrane</keyword>
<gene>
    <name evidence="2" type="ORF">BKA23_2354</name>
</gene>
<feature type="transmembrane region" description="Helical" evidence="1">
    <location>
        <begin position="64"/>
        <end position="85"/>
    </location>
</feature>
<feature type="transmembrane region" description="Helical" evidence="1">
    <location>
        <begin position="154"/>
        <end position="179"/>
    </location>
</feature>
<sequence>MPGEERGRQRNRVDNVRMPLPDEEIAALSLRERLELIRRLRADDAIGSVVRRIVQQRARRRRRISLVVASVCCGVLVPWAVYLGMTLPHHYESDNWQVTWAGFDGILVITLALTAYFAWKQRILVVLTAFASGALLLADAWFDVTTSTGHDVRMAVLTAIFIEIPLAVFLIAVAVDIIWRVAELLNVVTGQKQSSYWTTQLNDEIVQAAGQDDE</sequence>
<feature type="transmembrane region" description="Helical" evidence="1">
    <location>
        <begin position="97"/>
        <end position="116"/>
    </location>
</feature>
<keyword evidence="3" id="KW-1185">Reference proteome</keyword>
<keyword evidence="1" id="KW-0472">Membrane</keyword>
<reference evidence="2 3" key="1">
    <citation type="submission" date="2019-06" db="EMBL/GenBank/DDBJ databases">
        <title>Sequencing the genomes of 1000 actinobacteria strains.</title>
        <authorList>
            <person name="Klenk H.-P."/>
        </authorList>
    </citation>
    <scope>NUCLEOTIDE SEQUENCE [LARGE SCALE GENOMIC DNA]</scope>
    <source>
        <strain evidence="2 3">DSM 19560</strain>
    </source>
</reference>
<proteinExistence type="predicted"/>
<evidence type="ECO:0000313" key="2">
    <source>
        <dbReference type="EMBL" id="TWE10007.1"/>
    </source>
</evidence>
<name>A0A561E314_9MICO</name>
<dbReference type="Proteomes" id="UP000318297">
    <property type="component" value="Unassembled WGS sequence"/>
</dbReference>
<evidence type="ECO:0000256" key="1">
    <source>
        <dbReference type="SAM" id="Phobius"/>
    </source>
</evidence>
<organism evidence="2 3">
    <name type="scientific">Rudaeicoccus suwonensis</name>
    <dbReference type="NCBI Taxonomy" id="657409"/>
    <lineage>
        <taxon>Bacteria</taxon>
        <taxon>Bacillati</taxon>
        <taxon>Actinomycetota</taxon>
        <taxon>Actinomycetes</taxon>
        <taxon>Micrococcales</taxon>
        <taxon>Dermacoccaceae</taxon>
        <taxon>Rudaeicoccus</taxon>
    </lineage>
</organism>
<comment type="caution">
    <text evidence="2">The sequence shown here is derived from an EMBL/GenBank/DDBJ whole genome shotgun (WGS) entry which is preliminary data.</text>
</comment>